<feature type="transmembrane region" description="Helical" evidence="2">
    <location>
        <begin position="94"/>
        <end position="110"/>
    </location>
</feature>
<evidence type="ECO:0000313" key="3">
    <source>
        <dbReference type="EMBL" id="RXK37432.1"/>
    </source>
</evidence>
<proteinExistence type="predicted"/>
<evidence type="ECO:0000313" key="4">
    <source>
        <dbReference type="Proteomes" id="UP000289152"/>
    </source>
</evidence>
<protein>
    <submittedName>
        <fullName evidence="3">Uncharacterized protein</fullName>
    </submittedName>
</protein>
<accession>A0A4Q1BIH5</accession>
<dbReference type="Proteomes" id="UP000289152">
    <property type="component" value="Unassembled WGS sequence"/>
</dbReference>
<keyword evidence="2" id="KW-0812">Transmembrane</keyword>
<name>A0A4Q1BIH5_TREME</name>
<sequence>MSSKRLDDDALGALRAWTPAQQAALNRQRITKNSKKDVDEDEREEYLKKRGRWTDPSIGLKAHEIKAEELINDFIKTHSPQLDLFLRCFAPPHRALPGFVLLHLAFWWSAPWYLQFLLPFPLIYFIPVWCSLLSLFNASREDRQLWQAYWVILAVMGYVEFLVFGSTLPLFWWPKVKAILCLALYSKTGTIMKERINSSKKLVQEKRTCYILSLPTEDERLEELIRAYHALETAVRVLHKSHSTLEHVTMPFKDRAPLSLEQKLRLARHEMPPDSVFAEWTTTMAIARIMQRTFLPGQLSTGRNAYETRHKRLSRLLLRIGDKSLKLVPSRTISIKAIREVPGLLGAASSAHETDLTMSPVTLKPPWPLTTPEPSQTLSSERIPSPDPDPLPMPVGHACEVEDTETPVPEPLHDLFSGTVQVSPNYLNQSMTGAPLPVSYSSPVENERNTSSVLRTSVETNWLHLPGPEPGQDEQQRYASGLLQLPVTFNRTDLLTFNNTQGTLTSAEVECGPFGLTSHFQDPYSLTASIPLNHEAQTSEGDWHYDTDTGNVWFQSANEHPEHNQSMYQQQDHERQPYQRSPPPIPDYLGPHQQYTTVLSDKHELFGYGGHFGPDAPYSQPLSQSV</sequence>
<keyword evidence="2" id="KW-0472">Membrane</keyword>
<dbReference type="VEuPathDB" id="FungiDB:TREMEDRAFT_65897"/>
<feature type="compositionally biased region" description="Polar residues" evidence="1">
    <location>
        <begin position="372"/>
        <end position="382"/>
    </location>
</feature>
<organism evidence="3 4">
    <name type="scientific">Tremella mesenterica</name>
    <name type="common">Jelly fungus</name>
    <dbReference type="NCBI Taxonomy" id="5217"/>
    <lineage>
        <taxon>Eukaryota</taxon>
        <taxon>Fungi</taxon>
        <taxon>Dikarya</taxon>
        <taxon>Basidiomycota</taxon>
        <taxon>Agaricomycotina</taxon>
        <taxon>Tremellomycetes</taxon>
        <taxon>Tremellales</taxon>
        <taxon>Tremellaceae</taxon>
        <taxon>Tremella</taxon>
    </lineage>
</organism>
<feature type="region of interest" description="Disordered" evidence="1">
    <location>
        <begin position="358"/>
        <end position="388"/>
    </location>
</feature>
<evidence type="ECO:0000256" key="2">
    <source>
        <dbReference type="SAM" id="Phobius"/>
    </source>
</evidence>
<feature type="compositionally biased region" description="Polar residues" evidence="1">
    <location>
        <begin position="561"/>
        <end position="570"/>
    </location>
</feature>
<dbReference type="OrthoDB" id="2563074at2759"/>
<feature type="region of interest" description="Disordered" evidence="1">
    <location>
        <begin position="561"/>
        <end position="584"/>
    </location>
</feature>
<gene>
    <name evidence="3" type="ORF">M231_05255</name>
</gene>
<keyword evidence="4" id="KW-1185">Reference proteome</keyword>
<evidence type="ECO:0000256" key="1">
    <source>
        <dbReference type="SAM" id="MobiDB-lite"/>
    </source>
</evidence>
<feature type="transmembrane region" description="Helical" evidence="2">
    <location>
        <begin position="148"/>
        <end position="173"/>
    </location>
</feature>
<feature type="transmembrane region" description="Helical" evidence="2">
    <location>
        <begin position="116"/>
        <end position="136"/>
    </location>
</feature>
<dbReference type="VEuPathDB" id="FungiDB:TREMEDRAFT_65898"/>
<reference evidence="3 4" key="1">
    <citation type="submission" date="2016-06" db="EMBL/GenBank/DDBJ databases">
        <title>Evolution of pathogenesis and genome organization in the Tremellales.</title>
        <authorList>
            <person name="Cuomo C."/>
            <person name="Litvintseva A."/>
            <person name="Heitman J."/>
            <person name="Chen Y."/>
            <person name="Sun S."/>
            <person name="Springer D."/>
            <person name="Dromer F."/>
            <person name="Young S."/>
            <person name="Zeng Q."/>
            <person name="Chapman S."/>
            <person name="Gujja S."/>
            <person name="Saif S."/>
            <person name="Birren B."/>
        </authorList>
    </citation>
    <scope>NUCLEOTIDE SEQUENCE [LARGE SCALE GENOMIC DNA]</scope>
    <source>
        <strain evidence="3 4">ATCC 28783</strain>
    </source>
</reference>
<comment type="caution">
    <text evidence="3">The sequence shown here is derived from an EMBL/GenBank/DDBJ whole genome shotgun (WGS) entry which is preliminary data.</text>
</comment>
<dbReference type="AlphaFoldDB" id="A0A4Q1BIH5"/>
<keyword evidence="2" id="KW-1133">Transmembrane helix</keyword>
<dbReference type="InParanoid" id="A0A4Q1BIH5"/>
<dbReference type="EMBL" id="SDIL01000068">
    <property type="protein sequence ID" value="RXK37432.1"/>
    <property type="molecule type" value="Genomic_DNA"/>
</dbReference>